<dbReference type="Proteomes" id="UP000278143">
    <property type="component" value="Unassembled WGS sequence"/>
</dbReference>
<feature type="region of interest" description="Disordered" evidence="1">
    <location>
        <begin position="201"/>
        <end position="222"/>
    </location>
</feature>
<proteinExistence type="predicted"/>
<evidence type="ECO:0000313" key="2">
    <source>
        <dbReference type="EMBL" id="RKP24251.1"/>
    </source>
</evidence>
<dbReference type="EMBL" id="KZ990351">
    <property type="protein sequence ID" value="RKP24251.1"/>
    <property type="molecule type" value="Genomic_DNA"/>
</dbReference>
<feature type="compositionally biased region" description="Basic residues" evidence="1">
    <location>
        <begin position="208"/>
        <end position="217"/>
    </location>
</feature>
<accession>A0A4P9YY40</accession>
<dbReference type="Gene3D" id="3.40.50.150">
    <property type="entry name" value="Vaccinia Virus protein VP39"/>
    <property type="match status" value="1"/>
</dbReference>
<name>A0A4P9YY40_9FUNG</name>
<gene>
    <name evidence="2" type="ORF">SYNPS1DRAFT_29985</name>
</gene>
<protein>
    <submittedName>
        <fullName evidence="2">Uncharacterized protein</fullName>
    </submittedName>
</protein>
<dbReference type="SUPFAM" id="SSF53335">
    <property type="entry name" value="S-adenosyl-L-methionine-dependent methyltransferases"/>
    <property type="match status" value="1"/>
</dbReference>
<dbReference type="AlphaFoldDB" id="A0A4P9YY40"/>
<reference evidence="3" key="1">
    <citation type="journal article" date="2018" name="Nat. Microbiol.">
        <title>Leveraging single-cell genomics to expand the fungal tree of life.</title>
        <authorList>
            <person name="Ahrendt S.R."/>
            <person name="Quandt C.A."/>
            <person name="Ciobanu D."/>
            <person name="Clum A."/>
            <person name="Salamov A."/>
            <person name="Andreopoulos B."/>
            <person name="Cheng J.F."/>
            <person name="Woyke T."/>
            <person name="Pelin A."/>
            <person name="Henrissat B."/>
            <person name="Reynolds N.K."/>
            <person name="Benny G.L."/>
            <person name="Smith M.E."/>
            <person name="James T.Y."/>
            <person name="Grigoriev I.V."/>
        </authorList>
    </citation>
    <scope>NUCLEOTIDE SEQUENCE [LARGE SCALE GENOMIC DNA]</scope>
    <source>
        <strain evidence="3">Benny S71-1</strain>
    </source>
</reference>
<organism evidence="2 3">
    <name type="scientific">Syncephalis pseudoplumigaleata</name>
    <dbReference type="NCBI Taxonomy" id="1712513"/>
    <lineage>
        <taxon>Eukaryota</taxon>
        <taxon>Fungi</taxon>
        <taxon>Fungi incertae sedis</taxon>
        <taxon>Zoopagomycota</taxon>
        <taxon>Zoopagomycotina</taxon>
        <taxon>Zoopagomycetes</taxon>
        <taxon>Zoopagales</taxon>
        <taxon>Piptocephalidaceae</taxon>
        <taxon>Syncephalis</taxon>
    </lineage>
</organism>
<evidence type="ECO:0000313" key="3">
    <source>
        <dbReference type="Proteomes" id="UP000278143"/>
    </source>
</evidence>
<keyword evidence="3" id="KW-1185">Reference proteome</keyword>
<dbReference type="OrthoDB" id="2013972at2759"/>
<evidence type="ECO:0000256" key="1">
    <source>
        <dbReference type="SAM" id="MobiDB-lite"/>
    </source>
</evidence>
<dbReference type="InterPro" id="IPR029063">
    <property type="entry name" value="SAM-dependent_MTases_sf"/>
</dbReference>
<sequence length="264" mass="28915">MLVFNIPTASYPSVFAEYHRLLRPGGFLELMECDMQLQPAGPVGARLNAMLRMVCKSRGIDLDHAASLDQHLAAAGLQRVGREVLHIPVGAWAGVTGELVTRVLLRQIFANFEDAFLRLGLLEDEIECLSGNNDDGLPSMVYPHEMGTGTDAGWTVSDRMMALSSSSPSMCPASPTDMPAATGWPTVSLLPVSEESSFASVSSDVPLSHHHHHHHHGATTPRRIRWDAESRAANLADLLARFTKEVDDRQTHLHMHVFVAQKKA</sequence>